<evidence type="ECO:0000256" key="1">
    <source>
        <dbReference type="SAM" id="MobiDB-lite"/>
    </source>
</evidence>
<evidence type="ECO:0000313" key="2">
    <source>
        <dbReference type="EMBL" id="EEF22404.1"/>
    </source>
</evidence>
<feature type="non-terminal residue" evidence="2">
    <location>
        <position position="299"/>
    </location>
</feature>
<feature type="compositionally biased region" description="Low complexity" evidence="1">
    <location>
        <begin position="55"/>
        <end position="65"/>
    </location>
</feature>
<sequence>QPGPGQPGPGAAGAPRRGHRLRPGSALGPLGRGAPGRDLADPLRQAGPDHDGDLDAGARQAALDQLRARHPAAHRGGPAGLRQLPAARLPLHRRRLGRPPGQPQSHQRPLPAPEPGRDGGAQLRRPHAELLCQGAGGAAAGRLGAGRRHAGRLPPAVGLPAQPAQRQRAAVHAGHVLPPTQRHALPVARLLPGRHAGGGQHLGLAARHQPQGPALREQRLPRFRHGTGTAVRGHRLRAARRDRVLRVHRPALTPTATDAARMKKAVDRRPGLVGLAVPRVQRGASASGRASGSSPSASS</sequence>
<accession>B9TP10</accession>
<feature type="region of interest" description="Disordered" evidence="1">
    <location>
        <begin position="270"/>
        <end position="299"/>
    </location>
</feature>
<organism evidence="2 3">
    <name type="scientific">Ricinus communis</name>
    <name type="common">Castor bean</name>
    <dbReference type="NCBI Taxonomy" id="3988"/>
    <lineage>
        <taxon>Eukaryota</taxon>
        <taxon>Viridiplantae</taxon>
        <taxon>Streptophyta</taxon>
        <taxon>Embryophyta</taxon>
        <taxon>Tracheophyta</taxon>
        <taxon>Spermatophyta</taxon>
        <taxon>Magnoliopsida</taxon>
        <taxon>eudicotyledons</taxon>
        <taxon>Gunneridae</taxon>
        <taxon>Pentapetalae</taxon>
        <taxon>rosids</taxon>
        <taxon>fabids</taxon>
        <taxon>Malpighiales</taxon>
        <taxon>Euphorbiaceae</taxon>
        <taxon>Acalyphoideae</taxon>
        <taxon>Acalypheae</taxon>
        <taxon>Ricinus</taxon>
    </lineage>
</organism>
<dbReference type="Proteomes" id="UP000008311">
    <property type="component" value="Unassembled WGS sequence"/>
</dbReference>
<proteinExistence type="predicted"/>
<name>B9TP10_RICCO</name>
<gene>
    <name evidence="2" type="ORF">RCOM_1979870</name>
</gene>
<keyword evidence="3" id="KW-1185">Reference proteome</keyword>
<protein>
    <submittedName>
        <fullName evidence="2">Uncharacterized protein</fullName>
    </submittedName>
</protein>
<reference evidence="3" key="1">
    <citation type="journal article" date="2010" name="Nat. Biotechnol.">
        <title>Draft genome sequence of the oilseed species Ricinus communis.</title>
        <authorList>
            <person name="Chan A.P."/>
            <person name="Crabtree J."/>
            <person name="Zhao Q."/>
            <person name="Lorenzi H."/>
            <person name="Orvis J."/>
            <person name="Puiu D."/>
            <person name="Melake-Berhan A."/>
            <person name="Jones K.M."/>
            <person name="Redman J."/>
            <person name="Chen G."/>
            <person name="Cahoon E.B."/>
            <person name="Gedil M."/>
            <person name="Stanke M."/>
            <person name="Haas B.J."/>
            <person name="Wortman J.R."/>
            <person name="Fraser-Liggett C.M."/>
            <person name="Ravel J."/>
            <person name="Rabinowicz P.D."/>
        </authorList>
    </citation>
    <scope>NUCLEOTIDE SEQUENCE [LARGE SCALE GENOMIC DNA]</scope>
    <source>
        <strain evidence="3">cv. Hale</strain>
    </source>
</reference>
<feature type="compositionally biased region" description="Low complexity" evidence="1">
    <location>
        <begin position="80"/>
        <end position="89"/>
    </location>
</feature>
<feature type="region of interest" description="Disordered" evidence="1">
    <location>
        <begin position="1"/>
        <end position="122"/>
    </location>
</feature>
<dbReference type="AlphaFoldDB" id="B9TP10"/>
<dbReference type="EMBL" id="EQ994138">
    <property type="protein sequence ID" value="EEF22404.1"/>
    <property type="molecule type" value="Genomic_DNA"/>
</dbReference>
<feature type="compositionally biased region" description="Low complexity" evidence="1">
    <location>
        <begin position="282"/>
        <end position="299"/>
    </location>
</feature>
<evidence type="ECO:0000313" key="3">
    <source>
        <dbReference type="Proteomes" id="UP000008311"/>
    </source>
</evidence>
<dbReference type="InParanoid" id="B9TP10"/>
<feature type="non-terminal residue" evidence="2">
    <location>
        <position position="1"/>
    </location>
</feature>